<comment type="caution">
    <text evidence="7">The sequence shown here is derived from an EMBL/GenBank/DDBJ whole genome shotgun (WGS) entry which is preliminary data.</text>
</comment>
<evidence type="ECO:0000256" key="3">
    <source>
        <dbReference type="ARBA" id="ARBA00022692"/>
    </source>
</evidence>
<dbReference type="PANTHER" id="PTHR30213">
    <property type="entry name" value="INNER MEMBRANE PROTEIN YHJD"/>
    <property type="match status" value="1"/>
</dbReference>
<evidence type="ECO:0000256" key="6">
    <source>
        <dbReference type="SAM" id="Phobius"/>
    </source>
</evidence>
<name>A0ABW3SU89_9BACT</name>
<evidence type="ECO:0000256" key="1">
    <source>
        <dbReference type="ARBA" id="ARBA00004651"/>
    </source>
</evidence>
<keyword evidence="2" id="KW-1003">Cell membrane</keyword>
<keyword evidence="3 6" id="KW-0812">Transmembrane</keyword>
<feature type="transmembrane region" description="Helical" evidence="6">
    <location>
        <begin position="220"/>
        <end position="240"/>
    </location>
</feature>
<evidence type="ECO:0000256" key="2">
    <source>
        <dbReference type="ARBA" id="ARBA00022475"/>
    </source>
</evidence>
<feature type="transmembrane region" description="Helical" evidence="6">
    <location>
        <begin position="246"/>
        <end position="271"/>
    </location>
</feature>
<evidence type="ECO:0000313" key="7">
    <source>
        <dbReference type="EMBL" id="MFD1188437.1"/>
    </source>
</evidence>
<dbReference type="Proteomes" id="UP001597094">
    <property type="component" value="Unassembled WGS sequence"/>
</dbReference>
<feature type="transmembrane region" description="Helical" evidence="6">
    <location>
        <begin position="96"/>
        <end position="117"/>
    </location>
</feature>
<dbReference type="NCBIfam" id="TIGR00765">
    <property type="entry name" value="yihY_not_rbn"/>
    <property type="match status" value="1"/>
</dbReference>
<dbReference type="EMBL" id="JBHTLD010000274">
    <property type="protein sequence ID" value="MFD1188437.1"/>
    <property type="molecule type" value="Genomic_DNA"/>
</dbReference>
<feature type="transmembrane region" description="Helical" evidence="6">
    <location>
        <begin position="145"/>
        <end position="170"/>
    </location>
</feature>
<dbReference type="Pfam" id="PF03631">
    <property type="entry name" value="Virul_fac_BrkB"/>
    <property type="match status" value="1"/>
</dbReference>
<feature type="transmembrane region" description="Helical" evidence="6">
    <location>
        <begin position="190"/>
        <end position="208"/>
    </location>
</feature>
<feature type="transmembrane region" description="Helical" evidence="6">
    <location>
        <begin position="28"/>
        <end position="57"/>
    </location>
</feature>
<keyword evidence="8" id="KW-1185">Reference proteome</keyword>
<dbReference type="PANTHER" id="PTHR30213:SF1">
    <property type="entry name" value="INNER MEMBRANE PROTEIN YHJD"/>
    <property type="match status" value="1"/>
</dbReference>
<evidence type="ECO:0000313" key="8">
    <source>
        <dbReference type="Proteomes" id="UP001597094"/>
    </source>
</evidence>
<accession>A0ABW3SU89</accession>
<keyword evidence="4 6" id="KW-1133">Transmembrane helix</keyword>
<keyword evidence="5 6" id="KW-0472">Membrane</keyword>
<evidence type="ECO:0000256" key="5">
    <source>
        <dbReference type="ARBA" id="ARBA00023136"/>
    </source>
</evidence>
<dbReference type="PIRSF" id="PIRSF035875">
    <property type="entry name" value="RNase_BN"/>
    <property type="match status" value="1"/>
</dbReference>
<dbReference type="InterPro" id="IPR017039">
    <property type="entry name" value="Virul_fac_BrkB"/>
</dbReference>
<evidence type="ECO:0000256" key="4">
    <source>
        <dbReference type="ARBA" id="ARBA00022989"/>
    </source>
</evidence>
<protein>
    <submittedName>
        <fullName evidence="7">YihY/virulence factor BrkB family protein</fullName>
    </submittedName>
</protein>
<reference evidence="8" key="1">
    <citation type="journal article" date="2019" name="Int. J. Syst. Evol. Microbiol.">
        <title>The Global Catalogue of Microorganisms (GCM) 10K type strain sequencing project: providing services to taxonomists for standard genome sequencing and annotation.</title>
        <authorList>
            <consortium name="The Broad Institute Genomics Platform"/>
            <consortium name="The Broad Institute Genome Sequencing Center for Infectious Disease"/>
            <person name="Wu L."/>
            <person name="Ma J."/>
        </authorList>
    </citation>
    <scope>NUCLEOTIDE SEQUENCE [LARGE SCALE GENOMIC DNA]</scope>
    <source>
        <strain evidence="8">JCM 31319</strain>
    </source>
</reference>
<comment type="subcellular location">
    <subcellularLocation>
        <location evidence="1">Cell membrane</location>
        <topology evidence="1">Multi-pass membrane protein</topology>
    </subcellularLocation>
</comment>
<gene>
    <name evidence="7" type="ORF">ACFQ2O_19660</name>
</gene>
<sequence length="297" mass="33101">MSIIKRFFKKAWIILNNVRKDFKHGDPIVYSAAIAFFTIFSLPAISIILTLIGSAFFDEEKVRTEIVKEVDYLVSSEAAEQVSIVIENALEVPAGFWGITIGIVVVLQSSSIMFYIIQKGLNSVWKVKPRSDVSMLRLLRHRLRTLAMVIGLGLLFTLSLMLDTTVAMFSDQLRDVFEQYFSPAIRTIQTVFYLLIVFVFFTAILKVLPDAKVSWKDALAGGLITSILFLIGKQIINYMLGSIKIAGIYAAAGSLVVLLLWVFYSSVILLLGAEVTKAYSHSQGRKTEAKDIAEVIS</sequence>
<dbReference type="RefSeq" id="WP_377532039.1">
    <property type="nucleotide sequence ID" value="NZ_JBHTLD010000274.1"/>
</dbReference>
<organism evidence="7 8">
    <name type="scientific">Pontibacter rugosus</name>
    <dbReference type="NCBI Taxonomy" id="1745966"/>
    <lineage>
        <taxon>Bacteria</taxon>
        <taxon>Pseudomonadati</taxon>
        <taxon>Bacteroidota</taxon>
        <taxon>Cytophagia</taxon>
        <taxon>Cytophagales</taxon>
        <taxon>Hymenobacteraceae</taxon>
        <taxon>Pontibacter</taxon>
    </lineage>
</organism>
<proteinExistence type="predicted"/>